<accession>A0AAN9C2C0</accession>
<evidence type="ECO:0000313" key="2">
    <source>
        <dbReference type="EMBL" id="KAK7116107.1"/>
    </source>
</evidence>
<evidence type="ECO:0000256" key="1">
    <source>
        <dbReference type="SAM" id="SignalP"/>
    </source>
</evidence>
<organism evidence="2 3">
    <name type="scientific">Littorina saxatilis</name>
    <dbReference type="NCBI Taxonomy" id="31220"/>
    <lineage>
        <taxon>Eukaryota</taxon>
        <taxon>Metazoa</taxon>
        <taxon>Spiralia</taxon>
        <taxon>Lophotrochozoa</taxon>
        <taxon>Mollusca</taxon>
        <taxon>Gastropoda</taxon>
        <taxon>Caenogastropoda</taxon>
        <taxon>Littorinimorpha</taxon>
        <taxon>Littorinoidea</taxon>
        <taxon>Littorinidae</taxon>
        <taxon>Littorina</taxon>
    </lineage>
</organism>
<evidence type="ECO:0000313" key="3">
    <source>
        <dbReference type="Proteomes" id="UP001374579"/>
    </source>
</evidence>
<keyword evidence="1" id="KW-0732">Signal</keyword>
<dbReference type="EMBL" id="JBAMIC010000001">
    <property type="protein sequence ID" value="KAK7116107.1"/>
    <property type="molecule type" value="Genomic_DNA"/>
</dbReference>
<protein>
    <recommendedName>
        <fullName evidence="4">MULE transposase domain-containing protein</fullName>
    </recommendedName>
</protein>
<comment type="caution">
    <text evidence="2">The sequence shown here is derived from an EMBL/GenBank/DDBJ whole genome shotgun (WGS) entry which is preliminary data.</text>
</comment>
<dbReference type="Proteomes" id="UP001374579">
    <property type="component" value="Unassembled WGS sequence"/>
</dbReference>
<evidence type="ECO:0008006" key="4">
    <source>
        <dbReference type="Google" id="ProtNLM"/>
    </source>
</evidence>
<proteinExistence type="predicted"/>
<name>A0AAN9C2C0_9CAEN</name>
<keyword evidence="3" id="KW-1185">Reference proteome</keyword>
<reference evidence="2 3" key="1">
    <citation type="submission" date="2024-02" db="EMBL/GenBank/DDBJ databases">
        <title>Chromosome-scale genome assembly of the rough periwinkle Littorina saxatilis.</title>
        <authorList>
            <person name="De Jode A."/>
            <person name="Faria R."/>
            <person name="Formenti G."/>
            <person name="Sims Y."/>
            <person name="Smith T.P."/>
            <person name="Tracey A."/>
            <person name="Wood J.M.D."/>
            <person name="Zagrodzka Z.B."/>
            <person name="Johannesson K."/>
            <person name="Butlin R.K."/>
            <person name="Leder E.H."/>
        </authorList>
    </citation>
    <scope>NUCLEOTIDE SEQUENCE [LARGE SCALE GENOMIC DNA]</scope>
    <source>
        <strain evidence="2">Snail1</strain>
        <tissue evidence="2">Muscle</tissue>
    </source>
</reference>
<sequence length="150" mass="17806">MLMAIAFLPVRTVFMALKDATVCREIPEVMSLALYYKSTWLSGEYPPAMWNVHDTDIRTNNRVESWHSKLNKIVGRQHPNVHVLVNILREEQAQMEISLNRARLGARPPSRRRKYRELDERLMRLREMFRQGDMTTDEFLTSVRHIVHHH</sequence>
<dbReference type="AlphaFoldDB" id="A0AAN9C2C0"/>
<feature type="signal peptide" evidence="1">
    <location>
        <begin position="1"/>
        <end position="23"/>
    </location>
</feature>
<feature type="chain" id="PRO_5042988937" description="MULE transposase domain-containing protein" evidence="1">
    <location>
        <begin position="24"/>
        <end position="150"/>
    </location>
</feature>
<gene>
    <name evidence="2" type="ORF">V1264_001850</name>
</gene>